<dbReference type="InterPro" id="IPR043502">
    <property type="entry name" value="DNA/RNA_pol_sf"/>
</dbReference>
<feature type="compositionally biased region" description="Low complexity" evidence="1">
    <location>
        <begin position="213"/>
        <end position="228"/>
    </location>
</feature>
<gene>
    <name evidence="3" type="ORF">CRG98_039802</name>
</gene>
<comment type="caution">
    <text evidence="3">The sequence shown here is derived from an EMBL/GenBank/DDBJ whole genome shotgun (WGS) entry which is preliminary data.</text>
</comment>
<evidence type="ECO:0000256" key="1">
    <source>
        <dbReference type="SAM" id="MobiDB-lite"/>
    </source>
</evidence>
<dbReference type="Proteomes" id="UP000233551">
    <property type="component" value="Unassembled WGS sequence"/>
</dbReference>
<feature type="region of interest" description="Disordered" evidence="1">
    <location>
        <begin position="135"/>
        <end position="238"/>
    </location>
</feature>
<dbReference type="PANTHER" id="PTHR11439:SF470">
    <property type="entry name" value="CYSTEINE-RICH RLK (RECEPTOR-LIKE PROTEIN KINASE) 8"/>
    <property type="match status" value="1"/>
</dbReference>
<name>A0A2I0I705_PUNGR</name>
<sequence length="592" mass="64715">MDPLPNANRAHSMAAHDETQRQIAQGRESNAEVVGFAAKIANDAGGVSYPNFGSKNRGDSKPRGRPYQSGPSQSRSAQYNHGQWRPNQSFNSSPSNYTAAQAHAEQPADLSKLAHLSEAQLQQLVSMVSRDDAGPAFQGENFGPTIPNPVQGASIRPIEPNPDEIPHGEPSLDGGLRDTGPRSAQISSAEPSRPSPFAQPISPSTQPCSAQIPSAEPSRPSSSAQPNSPASPPVTVAPNPLVSAGLLIAPASAPSSTDPTEDSIARNKASRNIRQPSWLKDFVSHTARCLDYTSPPPIKSPTPSYSPAHTNQVCRLRKSLYGLRQASRNWYSKFAAALIQYCFQQSEADHSLFTYSHAEIVRSSFGLFLNQRKYALDILTEAGMLGSRPAYFPMEQQHQLSQDSGDQISDPGQYRHLIGRLLYLTITRPELCYPVHILSQFLQDPRQGHWDAAMRVLRYLKQSPGQGIFLRPTSLSLTAYCDADWVSCPMTRRSLTGYFITLGGSSISWKTKKQTTVSKSSAEAEYRAMAATISELLWLRCLLSSLGIYHMSADAKQDAFPFAHLQSYIQMNHGFPGLTGATGIRIRDRDLV</sequence>
<evidence type="ECO:0000259" key="2">
    <source>
        <dbReference type="Pfam" id="PF07727"/>
    </source>
</evidence>
<evidence type="ECO:0000313" key="4">
    <source>
        <dbReference type="Proteomes" id="UP000233551"/>
    </source>
</evidence>
<dbReference type="AlphaFoldDB" id="A0A2I0I705"/>
<reference evidence="3 4" key="1">
    <citation type="submission" date="2017-11" db="EMBL/GenBank/DDBJ databases">
        <title>De-novo sequencing of pomegranate (Punica granatum L.) genome.</title>
        <authorList>
            <person name="Akparov Z."/>
            <person name="Amiraslanov A."/>
            <person name="Hajiyeva S."/>
            <person name="Abbasov M."/>
            <person name="Kaur K."/>
            <person name="Hamwieh A."/>
            <person name="Solovyev V."/>
            <person name="Salamov A."/>
            <person name="Braich B."/>
            <person name="Kosarev P."/>
            <person name="Mahmoud A."/>
            <person name="Hajiyev E."/>
            <person name="Babayeva S."/>
            <person name="Izzatullayeva V."/>
            <person name="Mammadov A."/>
            <person name="Mammadov A."/>
            <person name="Sharifova S."/>
            <person name="Ojaghi J."/>
            <person name="Eynullazada K."/>
            <person name="Bayramov B."/>
            <person name="Abdulazimova A."/>
            <person name="Shahmuradov I."/>
        </authorList>
    </citation>
    <scope>NUCLEOTIDE SEQUENCE [LARGE SCALE GENOMIC DNA]</scope>
    <source>
        <strain evidence="4">cv. AG2017</strain>
        <tissue evidence="3">Leaf</tissue>
    </source>
</reference>
<dbReference type="PANTHER" id="PTHR11439">
    <property type="entry name" value="GAG-POL-RELATED RETROTRANSPOSON"/>
    <property type="match status" value="1"/>
</dbReference>
<organism evidence="3 4">
    <name type="scientific">Punica granatum</name>
    <name type="common">Pomegranate</name>
    <dbReference type="NCBI Taxonomy" id="22663"/>
    <lineage>
        <taxon>Eukaryota</taxon>
        <taxon>Viridiplantae</taxon>
        <taxon>Streptophyta</taxon>
        <taxon>Embryophyta</taxon>
        <taxon>Tracheophyta</taxon>
        <taxon>Spermatophyta</taxon>
        <taxon>Magnoliopsida</taxon>
        <taxon>eudicotyledons</taxon>
        <taxon>Gunneridae</taxon>
        <taxon>Pentapetalae</taxon>
        <taxon>rosids</taxon>
        <taxon>malvids</taxon>
        <taxon>Myrtales</taxon>
        <taxon>Lythraceae</taxon>
        <taxon>Punica</taxon>
    </lineage>
</organism>
<dbReference type="CDD" id="cd09272">
    <property type="entry name" value="RNase_HI_RT_Ty1"/>
    <property type="match status" value="1"/>
</dbReference>
<feature type="compositionally biased region" description="Polar residues" evidence="1">
    <location>
        <begin position="69"/>
        <end position="99"/>
    </location>
</feature>
<dbReference type="STRING" id="22663.A0A2I0I705"/>
<evidence type="ECO:0000313" key="3">
    <source>
        <dbReference type="EMBL" id="PKI39757.1"/>
    </source>
</evidence>
<dbReference type="EMBL" id="PGOL01003762">
    <property type="protein sequence ID" value="PKI39757.1"/>
    <property type="molecule type" value="Genomic_DNA"/>
</dbReference>
<proteinExistence type="predicted"/>
<feature type="region of interest" description="Disordered" evidence="1">
    <location>
        <begin position="1"/>
        <end position="30"/>
    </location>
</feature>
<dbReference type="SUPFAM" id="SSF56672">
    <property type="entry name" value="DNA/RNA polymerases"/>
    <property type="match status" value="1"/>
</dbReference>
<feature type="domain" description="Reverse transcriptase Ty1/copia-type" evidence="2">
    <location>
        <begin position="299"/>
        <end position="355"/>
    </location>
</feature>
<protein>
    <recommendedName>
        <fullName evidence="2">Reverse transcriptase Ty1/copia-type domain-containing protein</fullName>
    </recommendedName>
</protein>
<keyword evidence="4" id="KW-1185">Reference proteome</keyword>
<feature type="region of interest" description="Disordered" evidence="1">
    <location>
        <begin position="250"/>
        <end position="269"/>
    </location>
</feature>
<dbReference type="InterPro" id="IPR013103">
    <property type="entry name" value="RVT_2"/>
</dbReference>
<accession>A0A2I0I705</accession>
<dbReference type="Pfam" id="PF07727">
    <property type="entry name" value="RVT_2"/>
    <property type="match status" value="1"/>
</dbReference>
<feature type="region of interest" description="Disordered" evidence="1">
    <location>
        <begin position="43"/>
        <end position="108"/>
    </location>
</feature>
<feature type="compositionally biased region" description="Polar residues" evidence="1">
    <location>
        <begin position="201"/>
        <end position="212"/>
    </location>
</feature>